<feature type="compositionally biased region" description="Low complexity" evidence="10">
    <location>
        <begin position="458"/>
        <end position="467"/>
    </location>
</feature>
<dbReference type="PROSITE" id="PS00108">
    <property type="entry name" value="PROTEIN_KINASE_ST"/>
    <property type="match status" value="1"/>
</dbReference>
<feature type="compositionally biased region" description="Basic and acidic residues" evidence="10">
    <location>
        <begin position="380"/>
        <end position="392"/>
    </location>
</feature>
<keyword evidence="14" id="KW-1185">Reference proteome</keyword>
<evidence type="ECO:0000256" key="11">
    <source>
        <dbReference type="SAM" id="Phobius"/>
    </source>
</evidence>
<keyword evidence="11" id="KW-0812">Transmembrane</keyword>
<feature type="transmembrane region" description="Helical" evidence="11">
    <location>
        <begin position="402"/>
        <end position="423"/>
    </location>
</feature>
<evidence type="ECO:0000256" key="3">
    <source>
        <dbReference type="ARBA" id="ARBA00022679"/>
    </source>
</evidence>
<dbReference type="PANTHER" id="PTHR43289:SF6">
    <property type="entry name" value="SERINE_THREONINE-PROTEIN KINASE NEKL-3"/>
    <property type="match status" value="1"/>
</dbReference>
<keyword evidence="5 13" id="KW-0418">Kinase</keyword>
<evidence type="ECO:0000256" key="4">
    <source>
        <dbReference type="ARBA" id="ARBA00022741"/>
    </source>
</evidence>
<feature type="binding site" evidence="9">
    <location>
        <position position="61"/>
    </location>
    <ligand>
        <name>ATP</name>
        <dbReference type="ChEBI" id="CHEBI:30616"/>
    </ligand>
</feature>
<comment type="catalytic activity">
    <reaction evidence="7">
        <text>L-threonyl-[protein] + ATP = O-phospho-L-threonyl-[protein] + ADP + H(+)</text>
        <dbReference type="Rhea" id="RHEA:46608"/>
        <dbReference type="Rhea" id="RHEA-COMP:11060"/>
        <dbReference type="Rhea" id="RHEA-COMP:11605"/>
        <dbReference type="ChEBI" id="CHEBI:15378"/>
        <dbReference type="ChEBI" id="CHEBI:30013"/>
        <dbReference type="ChEBI" id="CHEBI:30616"/>
        <dbReference type="ChEBI" id="CHEBI:61977"/>
        <dbReference type="ChEBI" id="CHEBI:456216"/>
        <dbReference type="EC" id="2.7.11.1"/>
    </reaction>
</comment>
<comment type="catalytic activity">
    <reaction evidence="8">
        <text>L-seryl-[protein] + ATP = O-phospho-L-seryl-[protein] + ADP + H(+)</text>
        <dbReference type="Rhea" id="RHEA:17989"/>
        <dbReference type="Rhea" id="RHEA-COMP:9863"/>
        <dbReference type="Rhea" id="RHEA-COMP:11604"/>
        <dbReference type="ChEBI" id="CHEBI:15378"/>
        <dbReference type="ChEBI" id="CHEBI:29999"/>
        <dbReference type="ChEBI" id="CHEBI:30616"/>
        <dbReference type="ChEBI" id="CHEBI:83421"/>
        <dbReference type="ChEBI" id="CHEBI:456216"/>
        <dbReference type="EC" id="2.7.11.1"/>
    </reaction>
</comment>
<feature type="compositionally biased region" description="Polar residues" evidence="10">
    <location>
        <begin position="468"/>
        <end position="478"/>
    </location>
</feature>
<protein>
    <recommendedName>
        <fullName evidence="1">non-specific serine/threonine protein kinase</fullName>
        <ecNumber evidence="1">2.7.11.1</ecNumber>
    </recommendedName>
</protein>
<feature type="region of interest" description="Disordered" evidence="10">
    <location>
        <begin position="1272"/>
        <end position="1298"/>
    </location>
</feature>
<dbReference type="Proteomes" id="UP000316095">
    <property type="component" value="Unassembled WGS sequence"/>
</dbReference>
<dbReference type="InterPro" id="IPR008271">
    <property type="entry name" value="Ser/Thr_kinase_AS"/>
</dbReference>
<feature type="region of interest" description="Disordered" evidence="10">
    <location>
        <begin position="456"/>
        <end position="494"/>
    </location>
</feature>
<dbReference type="GO" id="GO:0005524">
    <property type="term" value="F:ATP binding"/>
    <property type="evidence" value="ECO:0007669"/>
    <property type="project" value="UniProtKB-UniRule"/>
</dbReference>
<dbReference type="Gene3D" id="3.30.200.20">
    <property type="entry name" value="Phosphorylase Kinase, domain 1"/>
    <property type="match status" value="1"/>
</dbReference>
<dbReference type="CDD" id="cd14014">
    <property type="entry name" value="STKc_PknB_like"/>
    <property type="match status" value="1"/>
</dbReference>
<keyword evidence="11" id="KW-1133">Transmembrane helix</keyword>
<dbReference type="PROSITE" id="PS50011">
    <property type="entry name" value="PROTEIN_KINASE_DOM"/>
    <property type="match status" value="1"/>
</dbReference>
<dbReference type="Pfam" id="PF00069">
    <property type="entry name" value="Pkinase"/>
    <property type="match status" value="1"/>
</dbReference>
<keyword evidence="6 9" id="KW-0067">ATP-binding</keyword>
<keyword evidence="4 9" id="KW-0547">Nucleotide-binding</keyword>
<dbReference type="InterPro" id="IPR000719">
    <property type="entry name" value="Prot_kinase_dom"/>
</dbReference>
<evidence type="ECO:0000256" key="1">
    <source>
        <dbReference type="ARBA" id="ARBA00012513"/>
    </source>
</evidence>
<reference evidence="13 14" key="1">
    <citation type="submission" date="2019-02" db="EMBL/GenBank/DDBJ databases">
        <title>Deep-cultivation of Planctomycetes and their phenomic and genomic characterization uncovers novel biology.</title>
        <authorList>
            <person name="Wiegand S."/>
            <person name="Jogler M."/>
            <person name="Boedeker C."/>
            <person name="Pinto D."/>
            <person name="Vollmers J."/>
            <person name="Rivas-Marin E."/>
            <person name="Kohn T."/>
            <person name="Peeters S.H."/>
            <person name="Heuer A."/>
            <person name="Rast P."/>
            <person name="Oberbeckmann S."/>
            <person name="Bunk B."/>
            <person name="Jeske O."/>
            <person name="Meyerdierks A."/>
            <person name="Storesund J.E."/>
            <person name="Kallscheuer N."/>
            <person name="Luecker S."/>
            <person name="Lage O.M."/>
            <person name="Pohl T."/>
            <person name="Merkel B.J."/>
            <person name="Hornburger P."/>
            <person name="Mueller R.-W."/>
            <person name="Bruemmer F."/>
            <person name="Labrenz M."/>
            <person name="Spormann A.M."/>
            <person name="Op Den Camp H."/>
            <person name="Overmann J."/>
            <person name="Amann R."/>
            <person name="Jetten M.S.M."/>
            <person name="Mascher T."/>
            <person name="Medema M.H."/>
            <person name="Devos D.P."/>
            <person name="Kaster A.-K."/>
            <person name="Ovreas L."/>
            <person name="Rohde M."/>
            <person name="Galperin M.Y."/>
            <person name="Jogler C."/>
        </authorList>
    </citation>
    <scope>NUCLEOTIDE SEQUENCE [LARGE SCALE GENOMIC DNA]</scope>
    <source>
        <strain evidence="13 14">Pan54</strain>
    </source>
</reference>
<proteinExistence type="predicted"/>
<evidence type="ECO:0000256" key="10">
    <source>
        <dbReference type="SAM" id="MobiDB-lite"/>
    </source>
</evidence>
<evidence type="ECO:0000259" key="12">
    <source>
        <dbReference type="PROSITE" id="PS50011"/>
    </source>
</evidence>
<dbReference type="InterPro" id="IPR017441">
    <property type="entry name" value="Protein_kinase_ATP_BS"/>
</dbReference>
<evidence type="ECO:0000256" key="5">
    <source>
        <dbReference type="ARBA" id="ARBA00022777"/>
    </source>
</evidence>
<dbReference type="OrthoDB" id="207139at2"/>
<organism evidence="13 14">
    <name type="scientific">Rubinisphaera italica</name>
    <dbReference type="NCBI Taxonomy" id="2527969"/>
    <lineage>
        <taxon>Bacteria</taxon>
        <taxon>Pseudomonadati</taxon>
        <taxon>Planctomycetota</taxon>
        <taxon>Planctomycetia</taxon>
        <taxon>Planctomycetales</taxon>
        <taxon>Planctomycetaceae</taxon>
        <taxon>Rubinisphaera</taxon>
    </lineage>
</organism>
<dbReference type="FunFam" id="1.10.510.10:FF:000021">
    <property type="entry name" value="Serine/threonine protein kinase"/>
    <property type="match status" value="1"/>
</dbReference>
<evidence type="ECO:0000313" key="13">
    <source>
        <dbReference type="EMBL" id="TWT59801.1"/>
    </source>
</evidence>
<evidence type="ECO:0000256" key="2">
    <source>
        <dbReference type="ARBA" id="ARBA00022527"/>
    </source>
</evidence>
<feature type="compositionally biased region" description="Low complexity" evidence="10">
    <location>
        <begin position="1279"/>
        <end position="1292"/>
    </location>
</feature>
<dbReference type="GO" id="GO:0004674">
    <property type="term" value="F:protein serine/threonine kinase activity"/>
    <property type="evidence" value="ECO:0007669"/>
    <property type="project" value="UniProtKB-KW"/>
</dbReference>
<dbReference type="EMBL" id="SJPG01000001">
    <property type="protein sequence ID" value="TWT59801.1"/>
    <property type="molecule type" value="Genomic_DNA"/>
</dbReference>
<evidence type="ECO:0000256" key="8">
    <source>
        <dbReference type="ARBA" id="ARBA00048679"/>
    </source>
</evidence>
<dbReference type="SUPFAM" id="SSF56112">
    <property type="entry name" value="Protein kinase-like (PK-like)"/>
    <property type="match status" value="1"/>
</dbReference>
<evidence type="ECO:0000256" key="7">
    <source>
        <dbReference type="ARBA" id="ARBA00047899"/>
    </source>
</evidence>
<dbReference type="InterPro" id="IPR011009">
    <property type="entry name" value="Kinase-like_dom_sf"/>
</dbReference>
<feature type="region of interest" description="Disordered" evidence="10">
    <location>
        <begin position="297"/>
        <end position="395"/>
    </location>
</feature>
<keyword evidence="11" id="KW-0472">Membrane</keyword>
<feature type="domain" description="Protein kinase" evidence="12">
    <location>
        <begin position="32"/>
        <end position="295"/>
    </location>
</feature>
<keyword evidence="2" id="KW-0723">Serine/threonine-protein kinase</keyword>
<dbReference type="Gene3D" id="1.10.510.10">
    <property type="entry name" value="Transferase(Phosphotransferase) domain 1"/>
    <property type="match status" value="1"/>
</dbReference>
<evidence type="ECO:0000256" key="9">
    <source>
        <dbReference type="PROSITE-ProRule" id="PRU10141"/>
    </source>
</evidence>
<feature type="compositionally biased region" description="Polar residues" evidence="10">
    <location>
        <begin position="356"/>
        <end position="375"/>
    </location>
</feature>
<keyword evidence="3 13" id="KW-0808">Transferase</keyword>
<dbReference type="PANTHER" id="PTHR43289">
    <property type="entry name" value="MITOGEN-ACTIVATED PROTEIN KINASE KINASE KINASE 20-RELATED"/>
    <property type="match status" value="1"/>
</dbReference>
<feature type="compositionally biased region" description="Basic and acidic residues" evidence="10">
    <location>
        <begin position="297"/>
        <end position="306"/>
    </location>
</feature>
<feature type="compositionally biased region" description="Acidic residues" evidence="10">
    <location>
        <begin position="312"/>
        <end position="325"/>
    </location>
</feature>
<gene>
    <name evidence="13" type="primary">stkP_2</name>
    <name evidence="13" type="ORF">Pan54_05110</name>
</gene>
<comment type="caution">
    <text evidence="13">The sequence shown here is derived from an EMBL/GenBank/DDBJ whole genome shotgun (WGS) entry which is preliminary data.</text>
</comment>
<dbReference type="GO" id="GO:0106310">
    <property type="term" value="F:protein serine kinase activity"/>
    <property type="evidence" value="ECO:0007669"/>
    <property type="project" value="RHEA"/>
</dbReference>
<dbReference type="PROSITE" id="PS00107">
    <property type="entry name" value="PROTEIN_KINASE_ATP"/>
    <property type="match status" value="1"/>
</dbReference>
<evidence type="ECO:0000256" key="6">
    <source>
        <dbReference type="ARBA" id="ARBA00022840"/>
    </source>
</evidence>
<dbReference type="SMART" id="SM00220">
    <property type="entry name" value="S_TKc"/>
    <property type="match status" value="1"/>
</dbReference>
<dbReference type="RefSeq" id="WP_146501991.1">
    <property type="nucleotide sequence ID" value="NZ_SJPG01000001.1"/>
</dbReference>
<dbReference type="EC" id="2.7.11.1" evidence="1"/>
<evidence type="ECO:0000313" key="14">
    <source>
        <dbReference type="Proteomes" id="UP000316095"/>
    </source>
</evidence>
<accession>A0A5C5XBK8</accession>
<name>A0A5C5XBK8_9PLAN</name>
<sequence length="1298" mass="141789">MATKKKRDSASAQTTQRGSGDDVIALKTLGRYEIQKKLGSGGMGAVYLALDTNLKRMVAVKVLPLEKAENPTLVKRFKAEAQAAAQLTHDNIVRVFESGEADGLHYIAMEYVEGTDVQRLIKKRTRLPVRRATEIIKQVALALEHASEASIVHRDIKPSNLLITQTGLVKLTDLGLARVMDDTEETSITRAGTTVGTVDYMSPEQARSSKAADIRSDLYSLGCTWYHMLTGSPPFPEGSVTNKLHAHATAPIPDPRSQNELVPEAIVGVLQRLMAKKPIDRYQTVAELLEDLEAVKSSKREVRSEDLAALAGEEDAADEENDEDSTGASSAPSRRRTSRVAREMDDEEDVIPARTGKSSNGAAPAPTNTKSQGSSVDALPPRERRKLEDVEGKSPSNFNLDILKYAILAIGVIAIFGLVGYGISQLGGAVDTASEEQVDLGKAAQELQAERLAEAERNAANPENQPNTNDPNSKSPKTNDPPPKRGAKAQPIVADKELTKDEIAQLPVVRIVDASTSENASSAHSIQDALGKTDEKDLVIEIATTNSFIWEQPASIENRNVILRAAEKSPGLIIVNSAGAMTNGLLQGRNAQVVIENLHFGLLGYDLPGQTELQLLSMLDTDLSVRNCSFTMEESRANSVQLCQFAASASQRHKLQWRNNLVRGTSWQPFQCAANRIELQVEDSLFLIGGNPLLNLNLSFGGSRNGNVSSEDKEKTEREVTLTDVLVLCHGTPINMANSGGRVSASPTQFRMNRAHFVATASHGEAPFLNVANWPENVLSTGSSGQLSHVSWISEKSTFSGWTKRLVATTNKTRAVFNVSTEEDWQKFWGNSGLFGVWDEKSLPENSTVDFPFQSGRDLQTIGVTAVVRPSEDTLKDLANIPAPELPKKSWRAELAALESTPTPAADPFNDSVKRVSVNLNDPKIDLGKYLATTNLPNPVIIEAKGFGIRTSSPIQLLNRKIKIEFQSEAGKFPLTIRPEKVNGTPWITVQGGFVVIENGVFRVDPPSNQPMPSHWLIAENADVIVRNCYVTAPATKNDKLASLIATRRKGNVTAEAKTLLIDNTYLQYGGDVIAVDLCASRLFVDHSVLVSQNHLLMLNYSGTVQDNQPGFFSLSQTTCSSRQGDIHFNIPATENHRRPLVSGKITDCVFTKPVSLEGKDSPNTQLLSASFPLPELPKRVWWWEDRNGYTTAIQQELMKKPLPQIWSEFWGRGHVENPLFGPEGVMLESNSLVSKDLRPSSFALFKDCKASSWNATGKRIGADCEKLDLPEYEGETSGKNPNKNNPAKPGPNRVPQL</sequence>
<dbReference type="FunFam" id="3.30.200.20:FF:000035">
    <property type="entry name" value="Serine/threonine protein kinase Stk1"/>
    <property type="match status" value="1"/>
</dbReference>